<evidence type="ECO:0000256" key="2">
    <source>
        <dbReference type="SAM" id="MobiDB-lite"/>
    </source>
</evidence>
<keyword evidence="5" id="KW-1185">Reference proteome</keyword>
<dbReference type="InterPro" id="IPR001878">
    <property type="entry name" value="Znf_CCHC"/>
</dbReference>
<gene>
    <name evidence="4" type="ORF">ACH5RR_007093</name>
</gene>
<evidence type="ECO:0000313" key="5">
    <source>
        <dbReference type="Proteomes" id="UP001630127"/>
    </source>
</evidence>
<dbReference type="InterPro" id="IPR005135">
    <property type="entry name" value="Endo/exonuclease/phosphatase"/>
</dbReference>
<dbReference type="InterPro" id="IPR036691">
    <property type="entry name" value="Endo/exonu/phosph_ase_sf"/>
</dbReference>
<dbReference type="Gene3D" id="3.60.10.10">
    <property type="entry name" value="Endonuclease/exonuclease/phosphatase"/>
    <property type="match status" value="1"/>
</dbReference>
<dbReference type="PANTHER" id="PTHR35218:SF9">
    <property type="entry name" value="ENDONUCLEASE_EXONUCLEASE_PHOSPHATASE DOMAIN-CONTAINING PROTEIN"/>
    <property type="match status" value="1"/>
</dbReference>
<proteinExistence type="predicted"/>
<dbReference type="PANTHER" id="PTHR35218">
    <property type="entry name" value="RNASE H DOMAIN-CONTAINING PROTEIN"/>
    <property type="match status" value="1"/>
</dbReference>
<dbReference type="Proteomes" id="UP001630127">
    <property type="component" value="Unassembled WGS sequence"/>
</dbReference>
<dbReference type="AlphaFoldDB" id="A0ABD3AQS8"/>
<evidence type="ECO:0000259" key="3">
    <source>
        <dbReference type="PROSITE" id="PS50158"/>
    </source>
</evidence>
<dbReference type="GO" id="GO:0008270">
    <property type="term" value="F:zinc ion binding"/>
    <property type="evidence" value="ECO:0007669"/>
    <property type="project" value="UniProtKB-KW"/>
</dbReference>
<dbReference type="SUPFAM" id="SSF56219">
    <property type="entry name" value="DNase I-like"/>
    <property type="match status" value="1"/>
</dbReference>
<keyword evidence="1" id="KW-0479">Metal-binding</keyword>
<name>A0ABD3AQS8_9GENT</name>
<evidence type="ECO:0000313" key="4">
    <source>
        <dbReference type="EMBL" id="KAL3533572.1"/>
    </source>
</evidence>
<comment type="caution">
    <text evidence="4">The sequence shown here is derived from an EMBL/GenBank/DDBJ whole genome shotgun (WGS) entry which is preliminary data.</text>
</comment>
<protein>
    <recommendedName>
        <fullName evidence="3">CCHC-type domain-containing protein</fullName>
    </recommendedName>
</protein>
<reference evidence="4 5" key="1">
    <citation type="submission" date="2024-11" db="EMBL/GenBank/DDBJ databases">
        <title>A near-complete genome assembly of Cinchona calisaya.</title>
        <authorList>
            <person name="Lian D.C."/>
            <person name="Zhao X.W."/>
            <person name="Wei L."/>
        </authorList>
    </citation>
    <scope>NUCLEOTIDE SEQUENCE [LARGE SCALE GENOMIC DNA]</scope>
    <source>
        <tissue evidence="4">Nenye</tissue>
    </source>
</reference>
<feature type="region of interest" description="Disordered" evidence="2">
    <location>
        <begin position="226"/>
        <end position="245"/>
    </location>
</feature>
<keyword evidence="1" id="KW-0862">Zinc</keyword>
<sequence>MVNLVAAYFNTPAVKRRNRNNNVGSNTPISTKSLNLFLRFPGRRKESVKRQMLECLARITHFDLSNLSIASDCKVFSKERGLSYKVKHGERIQNSSICKVLRWTRSKITPSPNSTHITFLWIGDKFQPVEYEGLHLICFGCGEYGHRQEDCRLKPTIGVEQAENTDATMDGLFLDKESLPTAKNPNVLNLEQLEKAPFGPWMMASSFAKRNMQRARNGMDNQSSIIINQNGSDPKNSTRLAEGKGKNISKNISNLDINKATTSLTKEKRNDSGTSVGVFGLKSAGDQVSGSRFTVLSEDCETNLGGNLGTSEADFEKPRQKIQAIPAPSMGTKFMAPRVQPQQKKAYQGKNTTWAKRNKENSDGITSKIMQGPQSFIEKTQTDPIKDTMELGLAKQDIPSEVPLTVIWNGRGVNKPRFKKTINDICELHNPHILVLIETKTKGYMAKKLSDTLGFSHVHIIDTIGFAGGIWMFWKTDVQVEVIDSNFQSITSIVKSPSGISWLFTTLYVSPIFAAREQLWNYLKKVKDIANVPWLIYGDFNEVLKPSEKRGGSKLQQNRVDKLFDCIDYCNLFDLNCKGPTFTWTNKRFGKASIRERLDRTYCNSLWRHLFEEAYVRVLPRTHSDHHPLLINLLGVPQPLINLRPFRMEAAWLTHPDFEEFVASNWLKSPNIAETIDLFTSACKTWNKQVFGNIFMRKRKVLARIEGLQKALSSNHST</sequence>
<organism evidence="4 5">
    <name type="scientific">Cinchona calisaya</name>
    <dbReference type="NCBI Taxonomy" id="153742"/>
    <lineage>
        <taxon>Eukaryota</taxon>
        <taxon>Viridiplantae</taxon>
        <taxon>Streptophyta</taxon>
        <taxon>Embryophyta</taxon>
        <taxon>Tracheophyta</taxon>
        <taxon>Spermatophyta</taxon>
        <taxon>Magnoliopsida</taxon>
        <taxon>eudicotyledons</taxon>
        <taxon>Gunneridae</taxon>
        <taxon>Pentapetalae</taxon>
        <taxon>asterids</taxon>
        <taxon>lamiids</taxon>
        <taxon>Gentianales</taxon>
        <taxon>Rubiaceae</taxon>
        <taxon>Cinchonoideae</taxon>
        <taxon>Cinchoneae</taxon>
        <taxon>Cinchona</taxon>
    </lineage>
</organism>
<evidence type="ECO:0000256" key="1">
    <source>
        <dbReference type="PROSITE-ProRule" id="PRU00047"/>
    </source>
</evidence>
<dbReference type="EMBL" id="JBJUIK010000003">
    <property type="protein sequence ID" value="KAL3533572.1"/>
    <property type="molecule type" value="Genomic_DNA"/>
</dbReference>
<dbReference type="PROSITE" id="PS50158">
    <property type="entry name" value="ZF_CCHC"/>
    <property type="match status" value="1"/>
</dbReference>
<keyword evidence="1" id="KW-0863">Zinc-finger</keyword>
<dbReference type="Pfam" id="PF03372">
    <property type="entry name" value="Exo_endo_phos"/>
    <property type="match status" value="1"/>
</dbReference>
<feature type="domain" description="CCHC-type" evidence="3">
    <location>
        <begin position="138"/>
        <end position="152"/>
    </location>
</feature>
<accession>A0ABD3AQS8</accession>
<feature type="compositionally biased region" description="Polar residues" evidence="2">
    <location>
        <begin position="226"/>
        <end position="239"/>
    </location>
</feature>